<proteinExistence type="inferred from homology"/>
<keyword evidence="3" id="KW-1185">Reference proteome</keyword>
<sequence length="265" mass="26944">MTAAAASGLRVERDGPVLRVVIDRPRRMNAFDLAHMRALLEVLIAVPGDDSVRVVVIAGAGAAFSTGADLAAMAEGERDGSGPVSPEVVMDAANSVIRAIVDLPVPVIAEVPGAAAGVGASIAVAADLAYAAESAYLLLAFVNVGLMPDGGSTALISASVGRARAARMALLGERLPADEALRAGLIAGVLPEAELSGHVAAVAHRLASGPRRAIELTKRALTAVTLDRLDAAMAAETRGQCELLVGPEFAEGATAMLQHRPPSFP</sequence>
<organism evidence="2 3">
    <name type="scientific">Speluncibacter jeojiensis</name>
    <dbReference type="NCBI Taxonomy" id="2710754"/>
    <lineage>
        <taxon>Bacteria</taxon>
        <taxon>Bacillati</taxon>
        <taxon>Actinomycetota</taxon>
        <taxon>Actinomycetes</taxon>
        <taxon>Mycobacteriales</taxon>
        <taxon>Speluncibacteraceae</taxon>
        <taxon>Speluncibacter</taxon>
    </lineage>
</organism>
<comment type="caution">
    <text evidence="2">The sequence shown here is derived from an EMBL/GenBank/DDBJ whole genome shotgun (WGS) entry which is preliminary data.</text>
</comment>
<dbReference type="CDD" id="cd06558">
    <property type="entry name" value="crotonase-like"/>
    <property type="match status" value="1"/>
</dbReference>
<dbReference type="Gene3D" id="3.90.226.10">
    <property type="entry name" value="2-enoyl-CoA Hydratase, Chain A, domain 1"/>
    <property type="match status" value="1"/>
</dbReference>
<dbReference type="Pfam" id="PF00378">
    <property type="entry name" value="ECH_1"/>
    <property type="match status" value="1"/>
</dbReference>
<evidence type="ECO:0000313" key="2">
    <source>
        <dbReference type="EMBL" id="MDG3015560.1"/>
    </source>
</evidence>
<dbReference type="RefSeq" id="WP_277829995.1">
    <property type="nucleotide sequence ID" value="NZ_JAAIVF010000001.1"/>
</dbReference>
<gene>
    <name evidence="2" type="ORF">NVS88_13450</name>
</gene>
<dbReference type="PANTHER" id="PTHR43459:SF1">
    <property type="entry name" value="EG:BACN32G11.4 PROTEIN"/>
    <property type="match status" value="1"/>
</dbReference>
<dbReference type="PANTHER" id="PTHR43459">
    <property type="entry name" value="ENOYL-COA HYDRATASE"/>
    <property type="match status" value="1"/>
</dbReference>
<accession>A0A9X4RE61</accession>
<reference evidence="2" key="1">
    <citation type="submission" date="2022-08" db="EMBL/GenBank/DDBJ databases">
        <title>Genome analysis of Corynebacteriales strain.</title>
        <authorList>
            <person name="Lee S.D."/>
        </authorList>
    </citation>
    <scope>NUCLEOTIDE SEQUENCE</scope>
    <source>
        <strain evidence="2">D3-21</strain>
    </source>
</reference>
<dbReference type="GO" id="GO:0003824">
    <property type="term" value="F:catalytic activity"/>
    <property type="evidence" value="ECO:0007669"/>
    <property type="project" value="UniProtKB-ARBA"/>
</dbReference>
<dbReference type="InterPro" id="IPR014748">
    <property type="entry name" value="Enoyl-CoA_hydra_C"/>
</dbReference>
<dbReference type="InterPro" id="IPR001753">
    <property type="entry name" value="Enoyl-CoA_hydra/iso"/>
</dbReference>
<dbReference type="InterPro" id="IPR029045">
    <property type="entry name" value="ClpP/crotonase-like_dom_sf"/>
</dbReference>
<protein>
    <submittedName>
        <fullName evidence="2">Enoyl-CoA hydratase-related protein</fullName>
    </submittedName>
</protein>
<dbReference type="Proteomes" id="UP001152755">
    <property type="component" value="Unassembled WGS sequence"/>
</dbReference>
<name>A0A9X4RE61_9ACTN</name>
<comment type="similarity">
    <text evidence="1">Belongs to the enoyl-CoA hydratase/isomerase family.</text>
</comment>
<dbReference type="SUPFAM" id="SSF52096">
    <property type="entry name" value="ClpP/crotonase"/>
    <property type="match status" value="1"/>
</dbReference>
<evidence type="ECO:0000313" key="3">
    <source>
        <dbReference type="Proteomes" id="UP001152755"/>
    </source>
</evidence>
<dbReference type="AlphaFoldDB" id="A0A9X4RE61"/>
<evidence type="ECO:0000256" key="1">
    <source>
        <dbReference type="ARBA" id="ARBA00005254"/>
    </source>
</evidence>
<dbReference type="Gene3D" id="1.10.12.10">
    <property type="entry name" value="Lyase 2-enoyl-coa Hydratase, Chain A, domain 2"/>
    <property type="match status" value="1"/>
</dbReference>
<dbReference type="EMBL" id="JANRHA010000008">
    <property type="protein sequence ID" value="MDG3015560.1"/>
    <property type="molecule type" value="Genomic_DNA"/>
</dbReference>